<dbReference type="PROSITE" id="PS50977">
    <property type="entry name" value="HTH_TETR_2"/>
    <property type="match status" value="1"/>
</dbReference>
<dbReference type="SUPFAM" id="SSF48498">
    <property type="entry name" value="Tetracyclin repressor-like, C-terminal domain"/>
    <property type="match status" value="1"/>
</dbReference>
<accession>A0A542ZLK9</accession>
<comment type="caution">
    <text evidence="7">The sequence shown here is derived from an EMBL/GenBank/DDBJ whole genome shotgun (WGS) entry which is preliminary data.</text>
</comment>
<feature type="region of interest" description="Disordered" evidence="5">
    <location>
        <begin position="1"/>
        <end position="26"/>
    </location>
</feature>
<proteinExistence type="predicted"/>
<dbReference type="EMBL" id="VFOQ01000001">
    <property type="protein sequence ID" value="TQL61237.1"/>
    <property type="molecule type" value="Genomic_DNA"/>
</dbReference>
<keyword evidence="8" id="KW-1185">Reference proteome</keyword>
<dbReference type="FunFam" id="1.10.10.60:FF:000141">
    <property type="entry name" value="TetR family transcriptional regulator"/>
    <property type="match status" value="1"/>
</dbReference>
<dbReference type="Pfam" id="PF00440">
    <property type="entry name" value="TetR_N"/>
    <property type="match status" value="1"/>
</dbReference>
<dbReference type="OrthoDB" id="7252896at2"/>
<dbReference type="GO" id="GO:0003700">
    <property type="term" value="F:DNA-binding transcription factor activity"/>
    <property type="evidence" value="ECO:0007669"/>
    <property type="project" value="TreeGrafter"/>
</dbReference>
<dbReference type="RefSeq" id="WP_141789052.1">
    <property type="nucleotide sequence ID" value="NZ_BAAAKX010000001.1"/>
</dbReference>
<sequence>MTRATGPGVTSPTTAAPAAPRTARREATRARLLKAATEVFADRGFHGASVEDICERAGFTRGAFYSNFGSKDDLVLALYEQHVSRLAERVETLAARESADPETILEGVFDVWAESPQAQEQWFLLQTEFTLHAIRDKTAGKAWARQQAQVRRQLARLVRRIAQEHGVELSVTPEEFVRLALAVYQGGMAQHLLEPRQVPRGSLERRFLPLVLAAVSEGPASG</sequence>
<keyword evidence="2 4" id="KW-0238">DNA-binding</keyword>
<protein>
    <submittedName>
        <fullName evidence="7">TetR family transcriptional regulator</fullName>
    </submittedName>
</protein>
<evidence type="ECO:0000313" key="7">
    <source>
        <dbReference type="EMBL" id="TQL61237.1"/>
    </source>
</evidence>
<dbReference type="GO" id="GO:0000976">
    <property type="term" value="F:transcription cis-regulatory region binding"/>
    <property type="evidence" value="ECO:0007669"/>
    <property type="project" value="TreeGrafter"/>
</dbReference>
<evidence type="ECO:0000259" key="6">
    <source>
        <dbReference type="PROSITE" id="PS50977"/>
    </source>
</evidence>
<evidence type="ECO:0000256" key="2">
    <source>
        <dbReference type="ARBA" id="ARBA00023125"/>
    </source>
</evidence>
<evidence type="ECO:0000256" key="5">
    <source>
        <dbReference type="SAM" id="MobiDB-lite"/>
    </source>
</evidence>
<dbReference type="InterPro" id="IPR001647">
    <property type="entry name" value="HTH_TetR"/>
</dbReference>
<dbReference type="Proteomes" id="UP000319514">
    <property type="component" value="Unassembled WGS sequence"/>
</dbReference>
<evidence type="ECO:0000313" key="8">
    <source>
        <dbReference type="Proteomes" id="UP000319514"/>
    </source>
</evidence>
<dbReference type="Gene3D" id="1.10.357.10">
    <property type="entry name" value="Tetracycline Repressor, domain 2"/>
    <property type="match status" value="1"/>
</dbReference>
<keyword evidence="1" id="KW-0805">Transcription regulation</keyword>
<dbReference type="PANTHER" id="PTHR30055">
    <property type="entry name" value="HTH-TYPE TRANSCRIPTIONAL REGULATOR RUTR"/>
    <property type="match status" value="1"/>
</dbReference>
<dbReference type="AlphaFoldDB" id="A0A542ZLK9"/>
<evidence type="ECO:0000256" key="1">
    <source>
        <dbReference type="ARBA" id="ARBA00023015"/>
    </source>
</evidence>
<name>A0A542ZLK9_9MICO</name>
<dbReference type="SUPFAM" id="SSF46689">
    <property type="entry name" value="Homeodomain-like"/>
    <property type="match status" value="1"/>
</dbReference>
<evidence type="ECO:0000256" key="3">
    <source>
        <dbReference type="ARBA" id="ARBA00023163"/>
    </source>
</evidence>
<dbReference type="InterPro" id="IPR036271">
    <property type="entry name" value="Tet_transcr_reg_TetR-rel_C_sf"/>
</dbReference>
<feature type="domain" description="HTH tetR-type" evidence="6">
    <location>
        <begin position="26"/>
        <end position="86"/>
    </location>
</feature>
<dbReference type="InterPro" id="IPR050109">
    <property type="entry name" value="HTH-type_TetR-like_transc_reg"/>
</dbReference>
<dbReference type="InterPro" id="IPR009057">
    <property type="entry name" value="Homeodomain-like_sf"/>
</dbReference>
<feature type="DNA-binding region" description="H-T-H motif" evidence="4">
    <location>
        <begin position="49"/>
        <end position="68"/>
    </location>
</feature>
<dbReference type="PRINTS" id="PR00455">
    <property type="entry name" value="HTHTETR"/>
</dbReference>
<organism evidence="7 8">
    <name type="scientific">Oryzihumus leptocrescens</name>
    <dbReference type="NCBI Taxonomy" id="297536"/>
    <lineage>
        <taxon>Bacteria</taxon>
        <taxon>Bacillati</taxon>
        <taxon>Actinomycetota</taxon>
        <taxon>Actinomycetes</taxon>
        <taxon>Micrococcales</taxon>
        <taxon>Intrasporangiaceae</taxon>
        <taxon>Oryzihumus</taxon>
    </lineage>
</organism>
<gene>
    <name evidence="7" type="ORF">FB474_2644</name>
</gene>
<dbReference type="PANTHER" id="PTHR30055:SF241">
    <property type="entry name" value="TRANSCRIPTIONAL REGULATORY PROTEIN"/>
    <property type="match status" value="1"/>
</dbReference>
<evidence type="ECO:0000256" key="4">
    <source>
        <dbReference type="PROSITE-ProRule" id="PRU00335"/>
    </source>
</evidence>
<reference evidence="7 8" key="1">
    <citation type="submission" date="2019-06" db="EMBL/GenBank/DDBJ databases">
        <title>Sequencing the genomes of 1000 actinobacteria strains.</title>
        <authorList>
            <person name="Klenk H.-P."/>
        </authorList>
    </citation>
    <scope>NUCLEOTIDE SEQUENCE [LARGE SCALE GENOMIC DNA]</scope>
    <source>
        <strain evidence="7 8">DSM 18082</strain>
    </source>
</reference>
<dbReference type="GO" id="GO:0045892">
    <property type="term" value="P:negative regulation of DNA-templated transcription"/>
    <property type="evidence" value="ECO:0007669"/>
    <property type="project" value="UniProtKB-ARBA"/>
</dbReference>
<keyword evidence="3" id="KW-0804">Transcription</keyword>